<gene>
    <name evidence="1" type="ORF">KFL_001130280</name>
</gene>
<sequence length="178" mass="19918">MKKEMEDMLAHILSEDFVQQYLSRWSGYVWPSSFVRNPHALSGTLRDRFLARLHENRLILEGTLLEPRPARYKDAWGDIAPLQSVFHGTPEANVDCILRQGLLPERRRSGTWDWFGGSPAAAKPFKKLLVFLVLHAGGAAATAALSSQWKENLGHVTLKCASYQLPVGTVELAKFAGF</sequence>
<proteinExistence type="predicted"/>
<dbReference type="AlphaFoldDB" id="A0A0U9HLE3"/>
<dbReference type="EMBL" id="DF237062">
    <property type="protein sequence ID" value="GAQ82510.1"/>
    <property type="molecule type" value="Genomic_DNA"/>
</dbReference>
<evidence type="ECO:0000313" key="2">
    <source>
        <dbReference type="Proteomes" id="UP000054558"/>
    </source>
</evidence>
<evidence type="ECO:0000313" key="1">
    <source>
        <dbReference type="EMBL" id="GAQ82510.1"/>
    </source>
</evidence>
<dbReference type="Proteomes" id="UP000054558">
    <property type="component" value="Unassembled WGS sequence"/>
</dbReference>
<accession>A0A0U9HLE3</accession>
<reference evidence="1 2" key="1">
    <citation type="journal article" date="2014" name="Nat. Commun.">
        <title>Klebsormidium flaccidum genome reveals primary factors for plant terrestrial adaptation.</title>
        <authorList>
            <person name="Hori K."/>
            <person name="Maruyama F."/>
            <person name="Fujisawa T."/>
            <person name="Togashi T."/>
            <person name="Yamamoto N."/>
            <person name="Seo M."/>
            <person name="Sato S."/>
            <person name="Yamada T."/>
            <person name="Mori H."/>
            <person name="Tajima N."/>
            <person name="Moriyama T."/>
            <person name="Ikeuchi M."/>
            <person name="Watanabe M."/>
            <person name="Wada H."/>
            <person name="Kobayashi K."/>
            <person name="Saito M."/>
            <person name="Masuda T."/>
            <person name="Sasaki-Sekimoto Y."/>
            <person name="Mashiguchi K."/>
            <person name="Awai K."/>
            <person name="Shimojima M."/>
            <person name="Masuda S."/>
            <person name="Iwai M."/>
            <person name="Nobusawa T."/>
            <person name="Narise T."/>
            <person name="Kondo S."/>
            <person name="Saito H."/>
            <person name="Sato R."/>
            <person name="Murakawa M."/>
            <person name="Ihara Y."/>
            <person name="Oshima-Yamada Y."/>
            <person name="Ohtaka K."/>
            <person name="Satoh M."/>
            <person name="Sonobe K."/>
            <person name="Ishii M."/>
            <person name="Ohtani R."/>
            <person name="Kanamori-Sato M."/>
            <person name="Honoki R."/>
            <person name="Miyazaki D."/>
            <person name="Mochizuki H."/>
            <person name="Umetsu J."/>
            <person name="Higashi K."/>
            <person name="Shibata D."/>
            <person name="Kamiya Y."/>
            <person name="Sato N."/>
            <person name="Nakamura Y."/>
            <person name="Tabata S."/>
            <person name="Ida S."/>
            <person name="Kurokawa K."/>
            <person name="Ohta H."/>
        </authorList>
    </citation>
    <scope>NUCLEOTIDE SEQUENCE [LARGE SCALE GENOMIC DNA]</scope>
    <source>
        <strain evidence="1 2">NIES-2285</strain>
    </source>
</reference>
<organism evidence="1 2">
    <name type="scientific">Klebsormidium nitens</name>
    <name type="common">Green alga</name>
    <name type="synonym">Ulothrix nitens</name>
    <dbReference type="NCBI Taxonomy" id="105231"/>
    <lineage>
        <taxon>Eukaryota</taxon>
        <taxon>Viridiplantae</taxon>
        <taxon>Streptophyta</taxon>
        <taxon>Klebsormidiophyceae</taxon>
        <taxon>Klebsormidiales</taxon>
        <taxon>Klebsormidiaceae</taxon>
        <taxon>Klebsormidium</taxon>
    </lineage>
</organism>
<name>A0A0U9HLE3_KLENI</name>
<keyword evidence="2" id="KW-1185">Reference proteome</keyword>
<dbReference type="OrthoDB" id="2012651at2759"/>
<protein>
    <submittedName>
        <fullName evidence="1">Uncharacterized protein</fullName>
    </submittedName>
</protein>